<dbReference type="InterPro" id="IPR018247">
    <property type="entry name" value="EF_Hand_1_Ca_BS"/>
</dbReference>
<dbReference type="InterPro" id="IPR002048">
    <property type="entry name" value="EF_hand_dom"/>
</dbReference>
<name>A0A316TZI8_9BASI</name>
<proteinExistence type="inferred from homology"/>
<dbReference type="RefSeq" id="XP_025345799.1">
    <property type="nucleotide sequence ID" value="XM_025490473.1"/>
</dbReference>
<dbReference type="Gene3D" id="3.50.50.100">
    <property type="match status" value="2"/>
</dbReference>
<protein>
    <submittedName>
        <fullName evidence="11">Putative NADH dehydrogenase, 64 kd subunit, mitochondrial</fullName>
    </submittedName>
</protein>
<keyword evidence="6" id="KW-0809">Transit peptide</keyword>
<keyword evidence="7" id="KW-0560">Oxidoreductase</keyword>
<evidence type="ECO:0000313" key="12">
    <source>
        <dbReference type="Proteomes" id="UP000245942"/>
    </source>
</evidence>
<evidence type="ECO:0000256" key="6">
    <source>
        <dbReference type="ARBA" id="ARBA00022946"/>
    </source>
</evidence>
<evidence type="ECO:0000256" key="4">
    <source>
        <dbReference type="ARBA" id="ARBA00022827"/>
    </source>
</evidence>
<dbReference type="PANTHER" id="PTHR43706">
    <property type="entry name" value="NADH DEHYDROGENASE"/>
    <property type="match status" value="1"/>
</dbReference>
<evidence type="ECO:0000256" key="5">
    <source>
        <dbReference type="ARBA" id="ARBA00022837"/>
    </source>
</evidence>
<dbReference type="GO" id="GO:0003954">
    <property type="term" value="F:NADH dehydrogenase activity"/>
    <property type="evidence" value="ECO:0007669"/>
    <property type="project" value="InterPro"/>
</dbReference>
<evidence type="ECO:0000313" key="11">
    <source>
        <dbReference type="EMBL" id="PWN18639.1"/>
    </source>
</evidence>
<dbReference type="Pfam" id="PF07992">
    <property type="entry name" value="Pyr_redox_2"/>
    <property type="match status" value="1"/>
</dbReference>
<evidence type="ECO:0000256" key="7">
    <source>
        <dbReference type="ARBA" id="ARBA00023002"/>
    </source>
</evidence>
<dbReference type="STRING" id="1684307.A0A316TZI8"/>
<evidence type="ECO:0000256" key="2">
    <source>
        <dbReference type="ARBA" id="ARBA00005272"/>
    </source>
</evidence>
<feature type="region of interest" description="Disordered" evidence="9">
    <location>
        <begin position="191"/>
        <end position="217"/>
    </location>
</feature>
<evidence type="ECO:0000256" key="9">
    <source>
        <dbReference type="SAM" id="MobiDB-lite"/>
    </source>
</evidence>
<evidence type="ECO:0000256" key="3">
    <source>
        <dbReference type="ARBA" id="ARBA00022630"/>
    </source>
</evidence>
<keyword evidence="8" id="KW-0520">NAD</keyword>
<sequence>MNKAVRWLYHSRILRWFVFGTFSIVFGLASAVAIVLAHDSLTYKHRDLQKISPSELALHPEPGGPKNLPVVSDYVEGDEDNFTRECKGKERLVIVGGGWAAVSLLSKLEPGRYNVTLVSPNNFYLFTPLLPSATVGTVEPRSLIEPIRKVLSRHRGHYVQGKAIDVELGSSIDPSEGGTQRLLEVQLVSGEEKSGMPGRGHPEAQPAAGSSAPPRDEVKDRRVYIPYDKLVVAVGSVTSTHGVPGLEHAFHLKDIEDARGIRSRILDNLEIASLPTTTPEEREKLLSFVISGGGPTGVETASEIYDMLNEDVLDYYPKLLRQQAKVWLIQSRSHILNTYSEKISKYAEEKFARDEVHIVTNARVKEVKQDSVSYTVKDEDGKVTEHEVPSGMTLWSTGIAMSPFTRSMTQMLPNQSHLKALLVDSHLRVQGTPKGTVYALGDASTLDTRLIDSLYDFVDECDTDHDGRISYNEFQKLASSVRKRFPLASKHFEKLRDLFETYDKDHDEHLSTNEIADMFLETQRKMTALPATAQVASQEGAYLAKKLNKLAKLKEKGQLLPSPSKAEDPVPKVDLDEMHYTPFSYRNLGSLAYIGNAAAFDLPLPEPIGSFAGGLVAMYMWRSFYLSEQVSTRTRMLLLSDYIRRGIWGRDISRI</sequence>
<keyword evidence="3" id="KW-0285">Flavoprotein</keyword>
<dbReference type="InterPro" id="IPR023753">
    <property type="entry name" value="FAD/NAD-binding_dom"/>
</dbReference>
<evidence type="ECO:0000259" key="10">
    <source>
        <dbReference type="PROSITE" id="PS50222"/>
    </source>
</evidence>
<dbReference type="Proteomes" id="UP000245942">
    <property type="component" value="Unassembled WGS sequence"/>
</dbReference>
<dbReference type="AlphaFoldDB" id="A0A316TZI8"/>
<feature type="domain" description="EF-hand" evidence="10">
    <location>
        <begin position="449"/>
        <end position="484"/>
    </location>
</feature>
<dbReference type="SUPFAM" id="SSF51905">
    <property type="entry name" value="FAD/NAD(P)-binding domain"/>
    <property type="match status" value="1"/>
</dbReference>
<dbReference type="PROSITE" id="PS00018">
    <property type="entry name" value="EF_HAND_1"/>
    <property type="match status" value="1"/>
</dbReference>
<feature type="domain" description="EF-hand" evidence="10">
    <location>
        <begin position="490"/>
        <end position="525"/>
    </location>
</feature>
<dbReference type="GO" id="GO:0005743">
    <property type="term" value="C:mitochondrial inner membrane"/>
    <property type="evidence" value="ECO:0007669"/>
    <property type="project" value="UniProtKB-SubCell"/>
</dbReference>
<dbReference type="InterPro" id="IPR036188">
    <property type="entry name" value="FAD/NAD-bd_sf"/>
</dbReference>
<reference evidence="11 12" key="1">
    <citation type="journal article" date="2018" name="Mol. Biol. Evol.">
        <title>Broad Genomic Sampling Reveals a Smut Pathogenic Ancestry of the Fungal Clade Ustilaginomycotina.</title>
        <authorList>
            <person name="Kijpornyongpan T."/>
            <person name="Mondo S.J."/>
            <person name="Barry K."/>
            <person name="Sandor L."/>
            <person name="Lee J."/>
            <person name="Lipzen A."/>
            <person name="Pangilinan J."/>
            <person name="LaButti K."/>
            <person name="Hainaut M."/>
            <person name="Henrissat B."/>
            <person name="Grigoriev I.V."/>
            <person name="Spatafora J.W."/>
            <person name="Aime M.C."/>
        </authorList>
    </citation>
    <scope>NUCLEOTIDE SEQUENCE [LARGE SCALE GENOMIC DNA]</scope>
    <source>
        <strain evidence="11 12">MCA 4718</strain>
    </source>
</reference>
<dbReference type="SUPFAM" id="SSF47473">
    <property type="entry name" value="EF-hand"/>
    <property type="match status" value="1"/>
</dbReference>
<comment type="subcellular location">
    <subcellularLocation>
        <location evidence="1">Mitochondrion inner membrane</location>
        <topology evidence="1">Peripheral membrane protein</topology>
        <orientation evidence="1">Intermembrane side</orientation>
    </subcellularLocation>
</comment>
<comment type="similarity">
    <text evidence="2">Belongs to the NADH dehydrogenase family.</text>
</comment>
<accession>A0A316TZI8</accession>
<dbReference type="PROSITE" id="PS50222">
    <property type="entry name" value="EF_HAND_2"/>
    <property type="match status" value="2"/>
</dbReference>
<gene>
    <name evidence="11" type="ORF">BCV69DRAFT_252443</name>
</gene>
<dbReference type="GeneID" id="37012207"/>
<dbReference type="InterPro" id="IPR011992">
    <property type="entry name" value="EF-hand-dom_pair"/>
</dbReference>
<keyword evidence="12" id="KW-1185">Reference proteome</keyword>
<evidence type="ECO:0000256" key="8">
    <source>
        <dbReference type="ARBA" id="ARBA00023027"/>
    </source>
</evidence>
<dbReference type="PANTHER" id="PTHR43706:SF50">
    <property type="entry name" value="NADH DEHYDROGENASE (UBIQUINONE)-RELATED"/>
    <property type="match status" value="1"/>
</dbReference>
<evidence type="ECO:0000256" key="1">
    <source>
        <dbReference type="ARBA" id="ARBA00004137"/>
    </source>
</evidence>
<dbReference type="InterPro" id="IPR054585">
    <property type="entry name" value="NDH2-like_C"/>
</dbReference>
<keyword evidence="4" id="KW-0274">FAD</keyword>
<organism evidence="11 12">
    <name type="scientific">Pseudomicrostroma glucosiphilum</name>
    <dbReference type="NCBI Taxonomy" id="1684307"/>
    <lineage>
        <taxon>Eukaryota</taxon>
        <taxon>Fungi</taxon>
        <taxon>Dikarya</taxon>
        <taxon>Basidiomycota</taxon>
        <taxon>Ustilaginomycotina</taxon>
        <taxon>Exobasidiomycetes</taxon>
        <taxon>Microstromatales</taxon>
        <taxon>Microstromatales incertae sedis</taxon>
        <taxon>Pseudomicrostroma</taxon>
    </lineage>
</organism>
<keyword evidence="5" id="KW-0106">Calcium</keyword>
<dbReference type="OrthoDB" id="5376590at2759"/>
<dbReference type="SMART" id="SM00054">
    <property type="entry name" value="EFh"/>
    <property type="match status" value="2"/>
</dbReference>
<dbReference type="Pfam" id="PF22366">
    <property type="entry name" value="NDH2_C"/>
    <property type="match status" value="1"/>
</dbReference>
<dbReference type="EMBL" id="KZ819335">
    <property type="protein sequence ID" value="PWN18639.1"/>
    <property type="molecule type" value="Genomic_DNA"/>
</dbReference>
<dbReference type="GO" id="GO:0005509">
    <property type="term" value="F:calcium ion binding"/>
    <property type="evidence" value="ECO:0007669"/>
    <property type="project" value="InterPro"/>
</dbReference>
<dbReference type="InterPro" id="IPR045024">
    <property type="entry name" value="NDH-2"/>
</dbReference>